<dbReference type="EMBL" id="KN833144">
    <property type="protein sequence ID" value="KIM72281.1"/>
    <property type="molecule type" value="Genomic_DNA"/>
</dbReference>
<gene>
    <name evidence="2" type="ORF">PILCRDRAFT_16275</name>
</gene>
<name>A0A0C3EWZ8_PILCF</name>
<evidence type="ECO:0000313" key="3">
    <source>
        <dbReference type="Proteomes" id="UP000054166"/>
    </source>
</evidence>
<accession>A0A0C3EWZ8</accession>
<dbReference type="Proteomes" id="UP000054166">
    <property type="component" value="Unassembled WGS sequence"/>
</dbReference>
<dbReference type="InParanoid" id="A0A0C3EWZ8"/>
<proteinExistence type="predicted"/>
<reference evidence="2 3" key="1">
    <citation type="submission" date="2014-04" db="EMBL/GenBank/DDBJ databases">
        <authorList>
            <consortium name="DOE Joint Genome Institute"/>
            <person name="Kuo A."/>
            <person name="Tarkka M."/>
            <person name="Buscot F."/>
            <person name="Kohler A."/>
            <person name="Nagy L.G."/>
            <person name="Floudas D."/>
            <person name="Copeland A."/>
            <person name="Barry K.W."/>
            <person name="Cichocki N."/>
            <person name="Veneault-Fourrey C."/>
            <person name="LaButti K."/>
            <person name="Lindquist E.A."/>
            <person name="Lipzen A."/>
            <person name="Lundell T."/>
            <person name="Morin E."/>
            <person name="Murat C."/>
            <person name="Sun H."/>
            <person name="Tunlid A."/>
            <person name="Henrissat B."/>
            <person name="Grigoriev I.V."/>
            <person name="Hibbett D.S."/>
            <person name="Martin F."/>
            <person name="Nordberg H.P."/>
            <person name="Cantor M.N."/>
            <person name="Hua S.X."/>
        </authorList>
    </citation>
    <scope>NUCLEOTIDE SEQUENCE [LARGE SCALE GENOMIC DNA]</scope>
    <source>
        <strain evidence="2 3">F 1598</strain>
    </source>
</reference>
<evidence type="ECO:0000313" key="2">
    <source>
        <dbReference type="EMBL" id="KIM72281.1"/>
    </source>
</evidence>
<evidence type="ECO:0000256" key="1">
    <source>
        <dbReference type="SAM" id="MobiDB-lite"/>
    </source>
</evidence>
<dbReference type="OrthoDB" id="3257564at2759"/>
<protein>
    <submittedName>
        <fullName evidence="2">Uncharacterized protein</fullName>
    </submittedName>
</protein>
<keyword evidence="3" id="KW-1185">Reference proteome</keyword>
<dbReference type="HOGENOM" id="CLU_1714007_0_0_1"/>
<organism evidence="2 3">
    <name type="scientific">Piloderma croceum (strain F 1598)</name>
    <dbReference type="NCBI Taxonomy" id="765440"/>
    <lineage>
        <taxon>Eukaryota</taxon>
        <taxon>Fungi</taxon>
        <taxon>Dikarya</taxon>
        <taxon>Basidiomycota</taxon>
        <taxon>Agaricomycotina</taxon>
        <taxon>Agaricomycetes</taxon>
        <taxon>Agaricomycetidae</taxon>
        <taxon>Atheliales</taxon>
        <taxon>Atheliaceae</taxon>
        <taxon>Piloderma</taxon>
    </lineage>
</organism>
<dbReference type="AlphaFoldDB" id="A0A0C3EWZ8"/>
<sequence>MNSNPPLLSFQAEDVDMRSKDEDKMATLPENLPTSHTYSLNLNLQRSSSSFSVLPRSPAQIPTDLSTQMQHSVRHLETASQAVRLWIAEQEQSDKSTMASYKRHINSYTTWWDMYQAGVVNVDPTQVRIPAFPVMAAKATMFLEYTSLIDVPQ</sequence>
<reference evidence="3" key="2">
    <citation type="submission" date="2015-01" db="EMBL/GenBank/DDBJ databases">
        <title>Evolutionary Origins and Diversification of the Mycorrhizal Mutualists.</title>
        <authorList>
            <consortium name="DOE Joint Genome Institute"/>
            <consortium name="Mycorrhizal Genomics Consortium"/>
            <person name="Kohler A."/>
            <person name="Kuo A."/>
            <person name="Nagy L.G."/>
            <person name="Floudas D."/>
            <person name="Copeland A."/>
            <person name="Barry K.W."/>
            <person name="Cichocki N."/>
            <person name="Veneault-Fourrey C."/>
            <person name="LaButti K."/>
            <person name="Lindquist E.A."/>
            <person name="Lipzen A."/>
            <person name="Lundell T."/>
            <person name="Morin E."/>
            <person name="Murat C."/>
            <person name="Riley R."/>
            <person name="Ohm R."/>
            <person name="Sun H."/>
            <person name="Tunlid A."/>
            <person name="Henrissat B."/>
            <person name="Grigoriev I.V."/>
            <person name="Hibbett D.S."/>
            <person name="Martin F."/>
        </authorList>
    </citation>
    <scope>NUCLEOTIDE SEQUENCE [LARGE SCALE GENOMIC DNA]</scope>
    <source>
        <strain evidence="3">F 1598</strain>
    </source>
</reference>
<feature type="region of interest" description="Disordered" evidence="1">
    <location>
        <begin position="1"/>
        <end position="21"/>
    </location>
</feature>